<gene>
    <name evidence="2" type="ORF">HC235_06165</name>
</gene>
<organism evidence="2 3">
    <name type="scientific">Pyrobaculum arsenaticum</name>
    <dbReference type="NCBI Taxonomy" id="121277"/>
    <lineage>
        <taxon>Archaea</taxon>
        <taxon>Thermoproteota</taxon>
        <taxon>Thermoprotei</taxon>
        <taxon>Thermoproteales</taxon>
        <taxon>Thermoproteaceae</taxon>
        <taxon>Pyrobaculum</taxon>
    </lineage>
</organism>
<feature type="transmembrane region" description="Helical" evidence="1">
    <location>
        <begin position="156"/>
        <end position="184"/>
    </location>
</feature>
<sequence length="215" mass="23259">MLLSAGLALGLALGVLYINTTLRGLEREADHYAAVNGYSVELKNALLKIPERSGLLSRLLDPHPIRRARGGAIEGFEEPSWHVKVIAAPVFLMSLAFAAHFAQRLADRTGIAVITLGPALVFTAFLVAVFTAYVVLYIHKALGVKPWDSRVVILAYYLGTLFTTLFELGTAGFAATALAAPLLVSRGLREYFTLLAPLLALNFVTVILVYGLLHL</sequence>
<evidence type="ECO:0000313" key="2">
    <source>
        <dbReference type="EMBL" id="NYR15533.1"/>
    </source>
</evidence>
<keyword evidence="1" id="KW-0812">Transmembrane</keyword>
<keyword evidence="1" id="KW-1133">Transmembrane helix</keyword>
<evidence type="ECO:0000256" key="1">
    <source>
        <dbReference type="SAM" id="Phobius"/>
    </source>
</evidence>
<feature type="transmembrane region" description="Helical" evidence="1">
    <location>
        <begin position="81"/>
        <end position="99"/>
    </location>
</feature>
<feature type="transmembrane region" description="Helical" evidence="1">
    <location>
        <begin position="111"/>
        <end position="136"/>
    </location>
</feature>
<reference evidence="2 3" key="1">
    <citation type="journal article" date="2020" name="Nat. Commun.">
        <title>The structures of two archaeal type IV pili illuminate evolutionary relationships.</title>
        <authorList>
            <person name="Wang F."/>
            <person name="Baquero D.P."/>
            <person name="Su Z."/>
            <person name="Beltran L.C."/>
            <person name="Prangishvili D."/>
            <person name="Krupovic M."/>
            <person name="Egelman E.H."/>
        </authorList>
    </citation>
    <scope>NUCLEOTIDE SEQUENCE [LARGE SCALE GENOMIC DNA]</scope>
    <source>
        <strain evidence="2 3">2GA</strain>
    </source>
</reference>
<feature type="transmembrane region" description="Helical" evidence="1">
    <location>
        <begin position="191"/>
        <end position="213"/>
    </location>
</feature>
<keyword evidence="3" id="KW-1185">Reference proteome</keyword>
<comment type="caution">
    <text evidence="2">The sequence shown here is derived from an EMBL/GenBank/DDBJ whole genome shotgun (WGS) entry which is preliminary data.</text>
</comment>
<dbReference type="AlphaFoldDB" id="A0A7L4PA32"/>
<accession>A0A7L4PA32</accession>
<dbReference type="Proteomes" id="UP000554766">
    <property type="component" value="Unassembled WGS sequence"/>
</dbReference>
<dbReference type="EMBL" id="JAAVJF010000002">
    <property type="protein sequence ID" value="NYR15533.1"/>
    <property type="molecule type" value="Genomic_DNA"/>
</dbReference>
<evidence type="ECO:0000313" key="3">
    <source>
        <dbReference type="Proteomes" id="UP000554766"/>
    </source>
</evidence>
<name>A0A7L4PA32_9CREN</name>
<protein>
    <submittedName>
        <fullName evidence="2">Uncharacterized protein</fullName>
    </submittedName>
</protein>
<proteinExistence type="predicted"/>
<keyword evidence="1" id="KW-0472">Membrane</keyword>